<dbReference type="Gene3D" id="1.10.10.1590">
    <property type="entry name" value="NADH-quinone oxidoreductase subunit E"/>
    <property type="match status" value="1"/>
</dbReference>
<dbReference type="Gene3D" id="3.40.30.10">
    <property type="entry name" value="Glutaredoxin"/>
    <property type="match status" value="1"/>
</dbReference>
<keyword evidence="9" id="KW-1185">Reference proteome</keyword>
<dbReference type="InterPro" id="IPR036249">
    <property type="entry name" value="Thioredoxin-like_sf"/>
</dbReference>
<dbReference type="PANTHER" id="PTHR43342:SF1">
    <property type="entry name" value="BIFURCATING [FEFE] HYDROGENASE GAMMA SUBUNIT"/>
    <property type="match status" value="1"/>
</dbReference>
<dbReference type="RefSeq" id="WP_015051234.1">
    <property type="nucleotide sequence ID" value="NC_018870.1"/>
</dbReference>
<comment type="cofactor">
    <cofactor evidence="6">
        <name>[2Fe-2S] cluster</name>
        <dbReference type="ChEBI" id="CHEBI:190135"/>
    </cofactor>
</comment>
<dbReference type="InterPro" id="IPR028431">
    <property type="entry name" value="NADP_DH_HndA-like"/>
</dbReference>
<dbReference type="InterPro" id="IPR002023">
    <property type="entry name" value="NuoE-like"/>
</dbReference>
<feature type="binding site" evidence="7">
    <location>
        <position position="140"/>
    </location>
    <ligand>
        <name>[2Fe-2S] cluster</name>
        <dbReference type="ChEBI" id="CHEBI:190135"/>
    </ligand>
</feature>
<dbReference type="PANTHER" id="PTHR43342">
    <property type="entry name" value="NADH-QUINONE OXIDOREDUCTASE, E SUBUNIT"/>
    <property type="match status" value="1"/>
</dbReference>
<comment type="cofactor">
    <cofactor evidence="7">
        <name>[2Fe-2S] cluster</name>
        <dbReference type="ChEBI" id="CHEBI:190135"/>
    </cofactor>
    <text evidence="7">Binds 1 [2Fe-2S] cluster.</text>
</comment>
<dbReference type="InterPro" id="IPR042128">
    <property type="entry name" value="NuoE_dom"/>
</dbReference>
<keyword evidence="2 7" id="KW-0001">2Fe-2S</keyword>
<evidence type="ECO:0000256" key="7">
    <source>
        <dbReference type="PIRSR" id="PIRSR000216-1"/>
    </source>
</evidence>
<dbReference type="GO" id="GO:0046872">
    <property type="term" value="F:metal ion binding"/>
    <property type="evidence" value="ECO:0007669"/>
    <property type="project" value="UniProtKB-KW"/>
</dbReference>
<dbReference type="Pfam" id="PF01257">
    <property type="entry name" value="2Fe-2S_thioredx"/>
    <property type="match status" value="1"/>
</dbReference>
<evidence type="ECO:0000256" key="1">
    <source>
        <dbReference type="ARBA" id="ARBA00010643"/>
    </source>
</evidence>
<dbReference type="KEGG" id="tpz:Tph_c21660"/>
<dbReference type="AlphaFoldDB" id="K4LWJ2"/>
<keyword evidence="5 7" id="KW-0411">Iron-sulfur</keyword>
<keyword evidence="3 7" id="KW-0479">Metal-binding</keyword>
<reference evidence="8 9" key="1">
    <citation type="journal article" date="2012" name="BMC Genomics">
        <title>Genome-guided analysis of physiological and morphological traits of the fermentative acetate oxidizer Thermacetogenium phaeum.</title>
        <authorList>
            <person name="Oehler D."/>
            <person name="Poehlein A."/>
            <person name="Leimbach A."/>
            <person name="Muller N."/>
            <person name="Daniel R."/>
            <person name="Gottschalk G."/>
            <person name="Schink B."/>
        </authorList>
    </citation>
    <scope>NUCLEOTIDE SEQUENCE [LARGE SCALE GENOMIC DNA]</scope>
    <source>
        <strain evidence="9">ATCC BAA-254 / DSM 26808 / PB</strain>
    </source>
</reference>
<dbReference type="HOGENOM" id="CLU_054362_2_1_9"/>
<evidence type="ECO:0000256" key="2">
    <source>
        <dbReference type="ARBA" id="ARBA00022714"/>
    </source>
</evidence>
<evidence type="ECO:0000313" key="9">
    <source>
        <dbReference type="Proteomes" id="UP000000467"/>
    </source>
</evidence>
<dbReference type="EC" id="1.6.99.5" evidence="8"/>
<keyword evidence="4 7" id="KW-0408">Iron</keyword>
<accession>K4LWJ2</accession>
<dbReference type="eggNOG" id="COG1905">
    <property type="taxonomic scope" value="Bacteria"/>
</dbReference>
<dbReference type="NCBIfam" id="NF005722">
    <property type="entry name" value="PRK07539.1-2"/>
    <property type="match status" value="1"/>
</dbReference>
<dbReference type="STRING" id="1089553.Tph_c21660"/>
<evidence type="ECO:0000256" key="5">
    <source>
        <dbReference type="ARBA" id="ARBA00023014"/>
    </source>
</evidence>
<comment type="similarity">
    <text evidence="1">Belongs to the complex I 24 kDa subunit family.</text>
</comment>
<name>K4LWJ2_THEPS</name>
<dbReference type="SUPFAM" id="SSF52833">
    <property type="entry name" value="Thioredoxin-like"/>
    <property type="match status" value="1"/>
</dbReference>
<protein>
    <submittedName>
        <fullName evidence="8">NADH-quinone oxidoreductase, subunit E NuoE</fullName>
        <ecNumber evidence="8">1.6.99.5</ecNumber>
    </submittedName>
</protein>
<feature type="binding site" evidence="7">
    <location>
        <position position="136"/>
    </location>
    <ligand>
        <name>[2Fe-2S] cluster</name>
        <dbReference type="ChEBI" id="CHEBI:190135"/>
    </ligand>
</feature>
<organism evidence="8 9">
    <name type="scientific">Thermacetogenium phaeum (strain ATCC BAA-254 / DSM 26808 / PB)</name>
    <dbReference type="NCBI Taxonomy" id="1089553"/>
    <lineage>
        <taxon>Bacteria</taxon>
        <taxon>Bacillati</taxon>
        <taxon>Bacillota</taxon>
        <taxon>Clostridia</taxon>
        <taxon>Thermoanaerobacterales</taxon>
        <taxon>Thermoanaerobacteraceae</taxon>
        <taxon>Thermacetogenium</taxon>
    </lineage>
</organism>
<gene>
    <name evidence="8" type="primary">nuoE5</name>
    <name evidence="8" type="ordered locus">Tph_c21660</name>
</gene>
<dbReference type="EMBL" id="CP003732">
    <property type="protein sequence ID" value="AFV12359.1"/>
    <property type="molecule type" value="Genomic_DNA"/>
</dbReference>
<keyword evidence="8" id="KW-0560">Oxidoreductase</keyword>
<evidence type="ECO:0000256" key="3">
    <source>
        <dbReference type="ARBA" id="ARBA00022723"/>
    </source>
</evidence>
<evidence type="ECO:0000256" key="4">
    <source>
        <dbReference type="ARBA" id="ARBA00023004"/>
    </source>
</evidence>
<dbReference type="GO" id="GO:0051537">
    <property type="term" value="F:2 iron, 2 sulfur cluster binding"/>
    <property type="evidence" value="ECO:0007669"/>
    <property type="project" value="UniProtKB-KW"/>
</dbReference>
<dbReference type="PIRSF" id="PIRSF000216">
    <property type="entry name" value="NADH_DH_24kDa"/>
    <property type="match status" value="1"/>
</dbReference>
<dbReference type="InterPro" id="IPR041921">
    <property type="entry name" value="NuoE_N"/>
</dbReference>
<evidence type="ECO:0000256" key="6">
    <source>
        <dbReference type="ARBA" id="ARBA00034078"/>
    </source>
</evidence>
<proteinExistence type="inferred from homology"/>
<sequence>MECTSQPKSDLEELLRNDFNTWSRLQEVVKTYRGQPGSLVTVLQRVQAIYGYLPQPVMRYLSGELQIKPARIYGVATFYSQFRLTPVGKYLILLCQGTACHVNGSERIRSAVCEELRIRPGETTHDRLFTLSDVACLGCCSLAPVMMINGQAYGPLTTDKALKIIRELAAGEKKEEAAP</sequence>
<feature type="binding site" evidence="7">
    <location>
        <position position="95"/>
    </location>
    <ligand>
        <name>[2Fe-2S] cluster</name>
        <dbReference type="ChEBI" id="CHEBI:190135"/>
    </ligand>
</feature>
<dbReference type="PROSITE" id="PS01099">
    <property type="entry name" value="COMPLEX1_24K"/>
    <property type="match status" value="1"/>
</dbReference>
<feature type="binding site" evidence="7">
    <location>
        <position position="100"/>
    </location>
    <ligand>
        <name>[2Fe-2S] cluster</name>
        <dbReference type="ChEBI" id="CHEBI:190135"/>
    </ligand>
</feature>
<evidence type="ECO:0000313" key="8">
    <source>
        <dbReference type="EMBL" id="AFV12359.1"/>
    </source>
</evidence>
<dbReference type="GO" id="GO:0016491">
    <property type="term" value="F:oxidoreductase activity"/>
    <property type="evidence" value="ECO:0007669"/>
    <property type="project" value="UniProtKB-KW"/>
</dbReference>
<dbReference type="Proteomes" id="UP000000467">
    <property type="component" value="Chromosome"/>
</dbReference>
<dbReference type="CDD" id="cd03064">
    <property type="entry name" value="TRX_Fd_NuoE"/>
    <property type="match status" value="1"/>
</dbReference>